<evidence type="ECO:0000256" key="1">
    <source>
        <dbReference type="SAM" id="SignalP"/>
    </source>
</evidence>
<keyword evidence="1" id="KW-0732">Signal</keyword>
<protein>
    <submittedName>
        <fullName evidence="2">Uncharacterized protein</fullName>
    </submittedName>
</protein>
<dbReference type="AlphaFoldDB" id="A0A1I4BD51"/>
<evidence type="ECO:0000313" key="3">
    <source>
        <dbReference type="Proteomes" id="UP000198755"/>
    </source>
</evidence>
<keyword evidence="3" id="KW-1185">Reference proteome</keyword>
<feature type="signal peptide" evidence="1">
    <location>
        <begin position="1"/>
        <end position="18"/>
    </location>
</feature>
<dbReference type="EMBL" id="FOSN01000014">
    <property type="protein sequence ID" value="SFK66728.1"/>
    <property type="molecule type" value="Genomic_DNA"/>
</dbReference>
<gene>
    <name evidence="2" type="ORF">SAMN05444581_11463</name>
</gene>
<dbReference type="STRING" id="1612308.SAMN05444581_11463"/>
<proteinExistence type="predicted"/>
<feature type="chain" id="PRO_5011790687" evidence="1">
    <location>
        <begin position="19"/>
        <end position="94"/>
    </location>
</feature>
<reference evidence="2 3" key="1">
    <citation type="submission" date="2016-10" db="EMBL/GenBank/DDBJ databases">
        <authorList>
            <person name="de Groot N.N."/>
        </authorList>
    </citation>
    <scope>NUCLEOTIDE SEQUENCE [LARGE SCALE GENOMIC DNA]</scope>
    <source>
        <strain evidence="2 3">NE2</strain>
    </source>
</reference>
<evidence type="ECO:0000313" key="2">
    <source>
        <dbReference type="EMBL" id="SFK66728.1"/>
    </source>
</evidence>
<dbReference type="RefSeq" id="WP_091684944.1">
    <property type="nucleotide sequence ID" value="NZ_FOSN01000014.1"/>
</dbReference>
<name>A0A1I4BD51_9HYPH</name>
<organism evidence="2 3">
    <name type="scientific">Methylocapsa palsarum</name>
    <dbReference type="NCBI Taxonomy" id="1612308"/>
    <lineage>
        <taxon>Bacteria</taxon>
        <taxon>Pseudomonadati</taxon>
        <taxon>Pseudomonadota</taxon>
        <taxon>Alphaproteobacteria</taxon>
        <taxon>Hyphomicrobiales</taxon>
        <taxon>Beijerinckiaceae</taxon>
        <taxon>Methylocapsa</taxon>
    </lineage>
</organism>
<sequence length="94" mass="9559">MRLAFLLTALLFAMPAAAGGLSQPGHSGQPKTLYDRLAALPQPGRPGLPDPVAKAGSCRSIGCESEASNDCPAAGGTCECWCDDFGNGVCSDCD</sequence>
<dbReference type="Proteomes" id="UP000198755">
    <property type="component" value="Unassembled WGS sequence"/>
</dbReference>
<accession>A0A1I4BD51</accession>